<organism evidence="2 3">
    <name type="scientific">Rattus norvegicus</name>
    <name type="common">Rat</name>
    <dbReference type="NCBI Taxonomy" id="10116"/>
    <lineage>
        <taxon>Eukaryota</taxon>
        <taxon>Metazoa</taxon>
        <taxon>Chordata</taxon>
        <taxon>Craniata</taxon>
        <taxon>Vertebrata</taxon>
        <taxon>Euteleostomi</taxon>
        <taxon>Mammalia</taxon>
        <taxon>Eutheria</taxon>
        <taxon>Euarchontoglires</taxon>
        <taxon>Glires</taxon>
        <taxon>Rodentia</taxon>
        <taxon>Myomorpha</taxon>
        <taxon>Muroidea</taxon>
        <taxon>Muridae</taxon>
        <taxon>Murinae</taxon>
        <taxon>Rattus</taxon>
    </lineage>
</organism>
<reference evidence="2 3" key="1">
    <citation type="submission" date="2005-09" db="EMBL/GenBank/DDBJ databases">
        <authorList>
            <person name="Mural R.J."/>
            <person name="Li P.W."/>
            <person name="Adams M.D."/>
            <person name="Amanatides P.G."/>
            <person name="Baden-Tillson H."/>
            <person name="Barnstead M."/>
            <person name="Chin S.H."/>
            <person name="Dew I."/>
            <person name="Evans C.A."/>
            <person name="Ferriera S."/>
            <person name="Flanigan M."/>
            <person name="Fosler C."/>
            <person name="Glodek A."/>
            <person name="Gu Z."/>
            <person name="Holt R.A."/>
            <person name="Jennings D."/>
            <person name="Kraft C.L."/>
            <person name="Lu F."/>
            <person name="Nguyen T."/>
            <person name="Nusskern D.R."/>
            <person name="Pfannkoch C.M."/>
            <person name="Sitter C."/>
            <person name="Sutton G.G."/>
            <person name="Venter J.C."/>
            <person name="Wang Z."/>
            <person name="Woodage T."/>
            <person name="Zheng X.H."/>
            <person name="Zhong F."/>
        </authorList>
    </citation>
    <scope>NUCLEOTIDE SEQUENCE [LARGE SCALE GENOMIC DNA]</scope>
    <source>
        <strain>BN</strain>
        <strain evidence="3">Sprague-Dawley</strain>
    </source>
</reference>
<feature type="region of interest" description="Disordered" evidence="1">
    <location>
        <begin position="55"/>
        <end position="87"/>
    </location>
</feature>
<gene>
    <name evidence="2" type="ORF">rCG_26083</name>
</gene>
<sequence>MAAAQVSISWSRKSKGFTRRAHPSETRTISQVFLLLGGQGLVASQLVGSNRCSNHERARLLRKPPHSRSNSKCTESSPHTNSSFLGISHVPLKKPHIPHPQHLTLADIDPDLLTVILTYPPPTRPNNPSC</sequence>
<dbReference type="AlphaFoldDB" id="A6I339"/>
<proteinExistence type="predicted"/>
<feature type="compositionally biased region" description="Polar residues" evidence="1">
    <location>
        <begin position="67"/>
        <end position="85"/>
    </location>
</feature>
<evidence type="ECO:0000256" key="1">
    <source>
        <dbReference type="SAM" id="MobiDB-lite"/>
    </source>
</evidence>
<dbReference type="Proteomes" id="UP000234681">
    <property type="component" value="Chromosome 8"/>
</dbReference>
<dbReference type="EMBL" id="CH473954">
    <property type="protein sequence ID" value="EDL77190.1"/>
    <property type="molecule type" value="Genomic_DNA"/>
</dbReference>
<protein>
    <submittedName>
        <fullName evidence="2">RCG26083</fullName>
    </submittedName>
</protein>
<accession>A6I339</accession>
<name>A6I339_RAT</name>
<evidence type="ECO:0000313" key="2">
    <source>
        <dbReference type="EMBL" id="EDL77190.1"/>
    </source>
</evidence>
<evidence type="ECO:0000313" key="3">
    <source>
        <dbReference type="Proteomes" id="UP000234681"/>
    </source>
</evidence>